<reference evidence="7 8" key="1">
    <citation type="submission" date="2021-03" db="EMBL/GenBank/DDBJ databases">
        <title>Genomic Encyclopedia of Type Strains, Phase IV (KMG-IV): sequencing the most valuable type-strain genomes for metagenomic binning, comparative biology and taxonomic classification.</title>
        <authorList>
            <person name="Goeker M."/>
        </authorList>
    </citation>
    <scope>NUCLEOTIDE SEQUENCE [LARGE SCALE GENOMIC DNA]</scope>
    <source>
        <strain evidence="7 8">DSM 21600</strain>
    </source>
</reference>
<dbReference type="Pfam" id="PF00496">
    <property type="entry name" value="SBP_bac_5"/>
    <property type="match status" value="1"/>
</dbReference>
<feature type="domain" description="Solute-binding protein family 5" evidence="6">
    <location>
        <begin position="91"/>
        <end position="475"/>
    </location>
</feature>
<evidence type="ECO:0000259" key="6">
    <source>
        <dbReference type="Pfam" id="PF00496"/>
    </source>
</evidence>
<comment type="subcellular location">
    <subcellularLocation>
        <location evidence="1">Periplasm</location>
    </subcellularLocation>
</comment>
<accession>A0ABS4DU05</accession>
<dbReference type="Proteomes" id="UP000759443">
    <property type="component" value="Unassembled WGS sequence"/>
</dbReference>
<dbReference type="Gene3D" id="3.10.105.10">
    <property type="entry name" value="Dipeptide-binding Protein, Domain 3"/>
    <property type="match status" value="1"/>
</dbReference>
<comment type="caution">
    <text evidence="7">The sequence shown here is derived from an EMBL/GenBank/DDBJ whole genome shotgun (WGS) entry which is preliminary data.</text>
</comment>
<dbReference type="PANTHER" id="PTHR30290">
    <property type="entry name" value="PERIPLASMIC BINDING COMPONENT OF ABC TRANSPORTER"/>
    <property type="match status" value="1"/>
</dbReference>
<keyword evidence="8" id="KW-1185">Reference proteome</keyword>
<keyword evidence="3" id="KW-0813">Transport</keyword>
<sequence>MTNRLSFAGRTGALLIAGLLAHSALCGSAYAEDRAALMEAHRGGTMTLSAVSAAGTIDPMINYTAQFWQVFQLTYDGLLKFKQADRKEGFEIVPDLAEALPKPSEDGKTYVFTLRKGIKFSNGRALTAADVVASFQRIFKVNSPTSGSFYNNIVGADACIKDSASCTLEGGIEGDDAAGTVTFHLVEPDSEFFDKLAVPHATILPADTPAKDAGTEALPGTGAYVIASYDPNDKMVIKRNPEFKEWSVDAQPDGYPDEIVYRFGMTEEASINAIQNGQVDWMFDTPPADRLQELGTKYANQVHVNPLAAFWYVPMNTNLAPFDNVKVRQALNYAVDRDALVGLFGGDVLAQPVCQILPPDFPGHVDNCLYTEDPGPEWSAPDMEKAKALVEESGTAGQKVTVIAEDNATSRAIGTYIQSVLGDLGYDASVKAISPNIQFTYIQNTDNKVQLSVSQWYMDYPAASNFLNVLLSCASFTPGSDASINIAGYCNNDLDVKMKAAMAQSITDPDGANAEWAKIDTAFMEQAPLAPLFTPKNVDFTSSRVGNFIFSNQFRWVISQSWVK</sequence>
<gene>
    <name evidence="7" type="ORF">J2Z17_000594</name>
</gene>
<protein>
    <submittedName>
        <fullName evidence="7">Peptide/nickel transport system substrate-binding protein</fullName>
    </submittedName>
</protein>
<dbReference type="RefSeq" id="WP_209942056.1">
    <property type="nucleotide sequence ID" value="NZ_JAGGJU010000001.1"/>
</dbReference>
<evidence type="ECO:0000313" key="8">
    <source>
        <dbReference type="Proteomes" id="UP000759443"/>
    </source>
</evidence>
<dbReference type="SUPFAM" id="SSF53850">
    <property type="entry name" value="Periplasmic binding protein-like II"/>
    <property type="match status" value="1"/>
</dbReference>
<dbReference type="Gene3D" id="3.40.190.10">
    <property type="entry name" value="Periplasmic binding protein-like II"/>
    <property type="match status" value="1"/>
</dbReference>
<feature type="signal peptide" evidence="5">
    <location>
        <begin position="1"/>
        <end position="31"/>
    </location>
</feature>
<dbReference type="InterPro" id="IPR039424">
    <property type="entry name" value="SBP_5"/>
</dbReference>
<dbReference type="EMBL" id="JAGGJU010000001">
    <property type="protein sequence ID" value="MBP1849177.1"/>
    <property type="molecule type" value="Genomic_DNA"/>
</dbReference>
<dbReference type="CDD" id="cd08506">
    <property type="entry name" value="PBP2_clavulanate_OppA2"/>
    <property type="match status" value="1"/>
</dbReference>
<dbReference type="InterPro" id="IPR000914">
    <property type="entry name" value="SBP_5_dom"/>
</dbReference>
<comment type="similarity">
    <text evidence="2">Belongs to the bacterial solute-binding protein 5 family.</text>
</comment>
<evidence type="ECO:0000256" key="3">
    <source>
        <dbReference type="ARBA" id="ARBA00022448"/>
    </source>
</evidence>
<evidence type="ECO:0000256" key="1">
    <source>
        <dbReference type="ARBA" id="ARBA00004418"/>
    </source>
</evidence>
<proteinExistence type="inferred from homology"/>
<evidence type="ECO:0000313" key="7">
    <source>
        <dbReference type="EMBL" id="MBP1849177.1"/>
    </source>
</evidence>
<keyword evidence="4 5" id="KW-0732">Signal</keyword>
<evidence type="ECO:0000256" key="5">
    <source>
        <dbReference type="SAM" id="SignalP"/>
    </source>
</evidence>
<dbReference type="PANTHER" id="PTHR30290:SF9">
    <property type="entry name" value="OLIGOPEPTIDE-BINDING PROTEIN APPA"/>
    <property type="match status" value="1"/>
</dbReference>
<dbReference type="InterPro" id="IPR023765">
    <property type="entry name" value="SBP_5_CS"/>
</dbReference>
<organism evidence="7 8">
    <name type="scientific">Rhizobium halophytocola</name>
    <dbReference type="NCBI Taxonomy" id="735519"/>
    <lineage>
        <taxon>Bacteria</taxon>
        <taxon>Pseudomonadati</taxon>
        <taxon>Pseudomonadota</taxon>
        <taxon>Alphaproteobacteria</taxon>
        <taxon>Hyphomicrobiales</taxon>
        <taxon>Rhizobiaceae</taxon>
        <taxon>Rhizobium/Agrobacterium group</taxon>
        <taxon>Rhizobium</taxon>
    </lineage>
</organism>
<evidence type="ECO:0000256" key="2">
    <source>
        <dbReference type="ARBA" id="ARBA00005695"/>
    </source>
</evidence>
<dbReference type="PIRSF" id="PIRSF002741">
    <property type="entry name" value="MppA"/>
    <property type="match status" value="1"/>
</dbReference>
<name>A0ABS4DU05_9HYPH</name>
<dbReference type="InterPro" id="IPR030678">
    <property type="entry name" value="Peptide/Ni-bd"/>
</dbReference>
<evidence type="ECO:0000256" key="4">
    <source>
        <dbReference type="ARBA" id="ARBA00022729"/>
    </source>
</evidence>
<feature type="chain" id="PRO_5046782846" evidence="5">
    <location>
        <begin position="32"/>
        <end position="564"/>
    </location>
</feature>
<dbReference type="PROSITE" id="PS01040">
    <property type="entry name" value="SBP_BACTERIAL_5"/>
    <property type="match status" value="1"/>
</dbReference>